<evidence type="ECO:0000313" key="3">
    <source>
        <dbReference type="EMBL" id="KAE9391086.1"/>
    </source>
</evidence>
<feature type="domain" description="Cyanovirin-N" evidence="2">
    <location>
        <begin position="79"/>
        <end position="175"/>
    </location>
</feature>
<sequence length="376" mass="40850">MSSSNGSISNGTTTPPPTLVATHLVSSLNGASTPPPSYLAVTKQNGTASNTSKVSTKTSHSSTTSEVSIKSSSEYRSSSFFKQTVSSLHLDGDILHAQCLKSDGTYGSSKLNLSECIGVVCGKLVWGRRDFRSHCKSVKLEKFTLIAECVYEGETIKSTLDLTRYLQSYDGTLGLKVAKPSPELSSLFSESRWMKFKIVTEPDASVVIQNAAFKDAFSSIAQTTSKHIVTAMTEDLVQSVTNTIRLSLREKVKVEMTRVISETMKRQVRDTLSVKIEEAFAAAKKSVLVSCSTVIDEAVNKVTVECTKSIIEPIGDDVVSQCSVAIAKAVTSVTETTVEHFQERVEILLEREMVSASLHRANTEASFLKMLQHVVV</sequence>
<dbReference type="Proteomes" id="UP000799118">
    <property type="component" value="Unassembled WGS sequence"/>
</dbReference>
<feature type="compositionally biased region" description="Low complexity" evidence="1">
    <location>
        <begin position="47"/>
        <end position="68"/>
    </location>
</feature>
<organism evidence="3 4">
    <name type="scientific">Gymnopus androsaceus JB14</name>
    <dbReference type="NCBI Taxonomy" id="1447944"/>
    <lineage>
        <taxon>Eukaryota</taxon>
        <taxon>Fungi</taxon>
        <taxon>Dikarya</taxon>
        <taxon>Basidiomycota</taxon>
        <taxon>Agaricomycotina</taxon>
        <taxon>Agaricomycetes</taxon>
        <taxon>Agaricomycetidae</taxon>
        <taxon>Agaricales</taxon>
        <taxon>Marasmiineae</taxon>
        <taxon>Omphalotaceae</taxon>
        <taxon>Gymnopus</taxon>
    </lineage>
</organism>
<evidence type="ECO:0000259" key="2">
    <source>
        <dbReference type="SMART" id="SM01111"/>
    </source>
</evidence>
<evidence type="ECO:0000256" key="1">
    <source>
        <dbReference type="SAM" id="MobiDB-lite"/>
    </source>
</evidence>
<dbReference type="InterPro" id="IPR011058">
    <property type="entry name" value="Cyanovirin-N"/>
</dbReference>
<protein>
    <recommendedName>
        <fullName evidence="2">Cyanovirin-N domain-containing protein</fullName>
    </recommendedName>
</protein>
<feature type="region of interest" description="Disordered" evidence="1">
    <location>
        <begin position="1"/>
        <end position="68"/>
    </location>
</feature>
<dbReference type="SUPFAM" id="SSF51322">
    <property type="entry name" value="Cyanovirin-N"/>
    <property type="match status" value="1"/>
</dbReference>
<dbReference type="InterPro" id="IPR036673">
    <property type="entry name" value="Cyanovirin-N_sf"/>
</dbReference>
<dbReference type="AlphaFoldDB" id="A0A6A4H008"/>
<reference evidence="3" key="1">
    <citation type="journal article" date="2019" name="Environ. Microbiol.">
        <title>Fungal ecological strategies reflected in gene transcription - a case study of two litter decomposers.</title>
        <authorList>
            <person name="Barbi F."/>
            <person name="Kohler A."/>
            <person name="Barry K."/>
            <person name="Baskaran P."/>
            <person name="Daum C."/>
            <person name="Fauchery L."/>
            <person name="Ihrmark K."/>
            <person name="Kuo A."/>
            <person name="LaButti K."/>
            <person name="Lipzen A."/>
            <person name="Morin E."/>
            <person name="Grigoriev I.V."/>
            <person name="Henrissat B."/>
            <person name="Lindahl B."/>
            <person name="Martin F."/>
        </authorList>
    </citation>
    <scope>NUCLEOTIDE SEQUENCE</scope>
    <source>
        <strain evidence="3">JB14</strain>
    </source>
</reference>
<dbReference type="OrthoDB" id="3131394at2759"/>
<accession>A0A6A4H008</accession>
<name>A0A6A4H008_9AGAR</name>
<gene>
    <name evidence="3" type="ORF">BT96DRAFT_945618</name>
</gene>
<dbReference type="SMART" id="SM01111">
    <property type="entry name" value="CVNH"/>
    <property type="match status" value="1"/>
</dbReference>
<dbReference type="EMBL" id="ML769636">
    <property type="protein sequence ID" value="KAE9391086.1"/>
    <property type="molecule type" value="Genomic_DNA"/>
</dbReference>
<dbReference type="Gene3D" id="2.30.60.10">
    <property type="entry name" value="Cyanovirin-N"/>
    <property type="match status" value="1"/>
</dbReference>
<dbReference type="Pfam" id="PF08881">
    <property type="entry name" value="CVNH"/>
    <property type="match status" value="1"/>
</dbReference>
<keyword evidence="4" id="KW-1185">Reference proteome</keyword>
<evidence type="ECO:0000313" key="4">
    <source>
        <dbReference type="Proteomes" id="UP000799118"/>
    </source>
</evidence>
<feature type="compositionally biased region" description="Low complexity" evidence="1">
    <location>
        <begin position="1"/>
        <end position="13"/>
    </location>
</feature>
<proteinExistence type="predicted"/>